<dbReference type="Pfam" id="PF02737">
    <property type="entry name" value="3HCDH_N"/>
    <property type="match status" value="1"/>
</dbReference>
<evidence type="ECO:0000256" key="2">
    <source>
        <dbReference type="ARBA" id="ARBA00009463"/>
    </source>
</evidence>
<keyword evidence="4" id="KW-0442">Lipid degradation</keyword>
<evidence type="ECO:0000256" key="8">
    <source>
        <dbReference type="ARBA" id="ARBA00049556"/>
    </source>
</evidence>
<dbReference type="Gene3D" id="1.10.1040.50">
    <property type="match status" value="1"/>
</dbReference>
<dbReference type="EC" id="1.1.1.35" evidence="11"/>
<gene>
    <name evidence="11" type="primary">fadN</name>
    <name evidence="11" type="ORF">CLHOM_28990</name>
</gene>
<evidence type="ECO:0000313" key="12">
    <source>
        <dbReference type="Proteomes" id="UP000037043"/>
    </source>
</evidence>
<dbReference type="Proteomes" id="UP000037043">
    <property type="component" value="Unassembled WGS sequence"/>
</dbReference>
<evidence type="ECO:0000256" key="6">
    <source>
        <dbReference type="ARBA" id="ARBA00023027"/>
    </source>
</evidence>
<dbReference type="InterPro" id="IPR029045">
    <property type="entry name" value="ClpP/crotonase-like_dom_sf"/>
</dbReference>
<comment type="similarity">
    <text evidence="2">Belongs to the 3-hydroxyacyl-CoA dehydrogenase family.</text>
</comment>
<dbReference type="GO" id="GO:0003857">
    <property type="term" value="F:(3S)-3-hydroxyacyl-CoA dehydrogenase (NAD+) activity"/>
    <property type="evidence" value="ECO:0007669"/>
    <property type="project" value="UniProtKB-EC"/>
</dbReference>
<dbReference type="RefSeq" id="WP_052222369.1">
    <property type="nucleotide sequence ID" value="NZ_LHUR01000036.1"/>
</dbReference>
<evidence type="ECO:0000259" key="10">
    <source>
        <dbReference type="Pfam" id="PF02737"/>
    </source>
</evidence>
<accession>A0A0L6Z6N0</accession>
<organism evidence="11 12">
    <name type="scientific">Clostridium homopropionicum DSM 5847</name>
    <dbReference type="NCBI Taxonomy" id="1121318"/>
    <lineage>
        <taxon>Bacteria</taxon>
        <taxon>Bacillati</taxon>
        <taxon>Bacillota</taxon>
        <taxon>Clostridia</taxon>
        <taxon>Eubacteriales</taxon>
        <taxon>Clostridiaceae</taxon>
        <taxon>Clostridium</taxon>
    </lineage>
</organism>
<dbReference type="GO" id="GO:0006635">
    <property type="term" value="P:fatty acid beta-oxidation"/>
    <property type="evidence" value="ECO:0007669"/>
    <property type="project" value="UniProtKB-UniPathway"/>
</dbReference>
<comment type="pathway">
    <text evidence="1">Lipid metabolism; fatty acid beta-oxidation.</text>
</comment>
<reference evidence="12" key="1">
    <citation type="submission" date="2015-08" db="EMBL/GenBank/DDBJ databases">
        <title>Genome sequence of the strict anaerobe Clostridium homopropionicum LuHBu1 (DSM 5847T).</title>
        <authorList>
            <person name="Poehlein A."/>
            <person name="Beck M."/>
            <person name="Schiel-Bengelsdorf B."/>
            <person name="Bengelsdorf F.R."/>
            <person name="Daniel R."/>
            <person name="Duerre P."/>
        </authorList>
    </citation>
    <scope>NUCLEOTIDE SEQUENCE [LARGE SCALE GENOMIC DNA]</scope>
    <source>
        <strain evidence="12">DSM 5847</strain>
    </source>
</reference>
<evidence type="ECO:0000256" key="4">
    <source>
        <dbReference type="ARBA" id="ARBA00022963"/>
    </source>
</evidence>
<name>A0A0L6Z6N0_9CLOT</name>
<dbReference type="Gene3D" id="3.40.50.720">
    <property type="entry name" value="NAD(P)-binding Rossmann-like Domain"/>
    <property type="match status" value="1"/>
</dbReference>
<dbReference type="UniPathway" id="UPA00659"/>
<dbReference type="InterPro" id="IPR008927">
    <property type="entry name" value="6-PGluconate_DH-like_C_sf"/>
</dbReference>
<dbReference type="PANTHER" id="PTHR48075">
    <property type="entry name" value="3-HYDROXYACYL-COA DEHYDROGENASE FAMILY PROTEIN"/>
    <property type="match status" value="1"/>
</dbReference>
<comment type="catalytic activity">
    <reaction evidence="8">
        <text>a (3S)-3-hydroxyacyl-CoA + NAD(+) = a 3-oxoacyl-CoA + NADH + H(+)</text>
        <dbReference type="Rhea" id="RHEA:22432"/>
        <dbReference type="ChEBI" id="CHEBI:15378"/>
        <dbReference type="ChEBI" id="CHEBI:57318"/>
        <dbReference type="ChEBI" id="CHEBI:57540"/>
        <dbReference type="ChEBI" id="CHEBI:57945"/>
        <dbReference type="ChEBI" id="CHEBI:90726"/>
        <dbReference type="EC" id="1.1.1.35"/>
    </reaction>
</comment>
<dbReference type="AlphaFoldDB" id="A0A0L6Z6N0"/>
<evidence type="ECO:0000256" key="3">
    <source>
        <dbReference type="ARBA" id="ARBA00022832"/>
    </source>
</evidence>
<keyword evidence="7" id="KW-0443">Lipid metabolism</keyword>
<evidence type="ECO:0000313" key="11">
    <source>
        <dbReference type="EMBL" id="KOA18615.1"/>
    </source>
</evidence>
<dbReference type="Pfam" id="PF00378">
    <property type="entry name" value="ECH_1"/>
    <property type="match status" value="1"/>
</dbReference>
<dbReference type="PANTHER" id="PTHR48075:SF7">
    <property type="entry name" value="3-HYDROXYACYL-COA DEHYDROGENASE-RELATED"/>
    <property type="match status" value="1"/>
</dbReference>
<protein>
    <submittedName>
        <fullName evidence="11">Putative 3-hydroxyacyl-CoA dehydrogenase</fullName>
        <ecNumber evidence="11">1.1.1.35</ecNumber>
    </submittedName>
</protein>
<dbReference type="SUPFAM" id="SSF48179">
    <property type="entry name" value="6-phosphogluconate dehydrogenase C-terminal domain-like"/>
    <property type="match status" value="2"/>
</dbReference>
<dbReference type="InterPro" id="IPR006176">
    <property type="entry name" value="3-OHacyl-CoA_DH_NAD-bd"/>
</dbReference>
<dbReference type="Pfam" id="PF00725">
    <property type="entry name" value="3HCDH"/>
    <property type="match status" value="1"/>
</dbReference>
<feature type="domain" description="3-hydroxyacyl-CoA dehydrogenase NAD binding" evidence="10">
    <location>
        <begin position="3"/>
        <end position="200"/>
    </location>
</feature>
<dbReference type="STRING" id="36844.SAMN04488501_11036"/>
<keyword evidence="3" id="KW-0276">Fatty acid metabolism</keyword>
<proteinExistence type="inferred from homology"/>
<keyword evidence="12" id="KW-1185">Reference proteome</keyword>
<dbReference type="PATRIC" id="fig|1121318.3.peg.2909"/>
<dbReference type="Gene3D" id="3.90.226.10">
    <property type="entry name" value="2-enoyl-CoA Hydratase, Chain A, domain 1"/>
    <property type="match status" value="1"/>
</dbReference>
<dbReference type="CDD" id="cd06558">
    <property type="entry name" value="crotonase-like"/>
    <property type="match status" value="1"/>
</dbReference>
<dbReference type="SUPFAM" id="SSF51735">
    <property type="entry name" value="NAD(P)-binding Rossmann-fold domains"/>
    <property type="match status" value="1"/>
</dbReference>
<evidence type="ECO:0000259" key="9">
    <source>
        <dbReference type="Pfam" id="PF00725"/>
    </source>
</evidence>
<dbReference type="InterPro" id="IPR006108">
    <property type="entry name" value="3HC_DH_C"/>
</dbReference>
<keyword evidence="5 11" id="KW-0560">Oxidoreductase</keyword>
<comment type="caution">
    <text evidence="11">The sequence shown here is derived from an EMBL/GenBank/DDBJ whole genome shotgun (WGS) entry which is preliminary data.</text>
</comment>
<sequence length="775" mass="86714">MKKVCVLGAGTMGAGIAAHIVGAGIPVCLLDIAPKKLTEKEKAKGLTLDSFGVRNRFAIAGKERVTDPKNKSIYDKTLGDMIEVGNFADNMDMLTECDWIIEVIVEDLEVKKNFMKQINEYRKKGSIVSSNTSGVSIDKIVEDMPLEFKQYFLGTHFFNPPRYMKLFELIPGKDTLPEIVQFMADFATERLGKGIVLAKDTPNFVANRIGTYALENVIQLMDKHGYDIPKLDQLTGPIIGRPKSATFRTIDMVGLDIFYHVVGNVINNIDDEEEKKQLIIPKFVEELIEKGYLGDKTKQGFYKKVKTENGAHTLVWDVKKEDYVPVIKDKVEAIEKAMQEDNKLKALVFGETEENKFAWELIKNVLLYSARKVPEIADDYREIDNAMMWGFNWEFGPFAIWDTIGFQESIKRMKQEGDNIPKWIQERLDNGKFKFYDSNKFDIPYILISSPKNLVVKENKGAALVDIGEEVACLQFKTKGNTITDDVIEMINLAVEEVEESYKGLVIGNQSKNFSSGANLADIEKWISNKEWKSIENMCDAFQKANMALKYCSKPVVAAPYGMTLGGGAEITMHTYKIAAHAETYMGLVELGVGLIPAGGGTKELLTRSIQEAGNASIGEILSSLRKAWNTIVMKKVSGSAHDAMKKGYIKNSDLIVMNKDYLIDEAKKMVIYLADIGFRPLQKKGITVLGVTGRAALESDAYSLLKGEFITEYDAHIANKVAYVLTGGNVSKGVILTEEQILELEKEAFLSLCGEEKTKQRIQYMLCNGKQLRN</sequence>
<dbReference type="InterPro" id="IPR036291">
    <property type="entry name" value="NAD(P)-bd_dom_sf"/>
</dbReference>
<dbReference type="SUPFAM" id="SSF52096">
    <property type="entry name" value="ClpP/crotonase"/>
    <property type="match status" value="1"/>
</dbReference>
<evidence type="ECO:0000256" key="7">
    <source>
        <dbReference type="ARBA" id="ARBA00023098"/>
    </source>
</evidence>
<keyword evidence="6" id="KW-0520">NAD</keyword>
<dbReference type="InterPro" id="IPR001753">
    <property type="entry name" value="Enoyl-CoA_hydra/iso"/>
</dbReference>
<evidence type="ECO:0000256" key="5">
    <source>
        <dbReference type="ARBA" id="ARBA00023002"/>
    </source>
</evidence>
<evidence type="ECO:0000256" key="1">
    <source>
        <dbReference type="ARBA" id="ARBA00005005"/>
    </source>
</evidence>
<dbReference type="GO" id="GO:0070403">
    <property type="term" value="F:NAD+ binding"/>
    <property type="evidence" value="ECO:0007669"/>
    <property type="project" value="InterPro"/>
</dbReference>
<dbReference type="EMBL" id="LHUR01000036">
    <property type="protein sequence ID" value="KOA18615.1"/>
    <property type="molecule type" value="Genomic_DNA"/>
</dbReference>
<feature type="domain" description="3-hydroxyacyl-CoA dehydrogenase C-terminal" evidence="9">
    <location>
        <begin position="204"/>
        <end position="303"/>
    </location>
</feature>